<dbReference type="Pfam" id="PF24883">
    <property type="entry name" value="NPHP3_N"/>
    <property type="match status" value="1"/>
</dbReference>
<dbReference type="STRING" id="47428.A0A284S0V1"/>
<dbReference type="EMBL" id="FUEG01000024">
    <property type="protein sequence ID" value="SJL14650.1"/>
    <property type="molecule type" value="Genomic_DNA"/>
</dbReference>
<evidence type="ECO:0000256" key="1">
    <source>
        <dbReference type="ARBA" id="ARBA00022737"/>
    </source>
</evidence>
<evidence type="ECO:0000259" key="2">
    <source>
        <dbReference type="Pfam" id="PF24883"/>
    </source>
</evidence>
<dbReference type="PANTHER" id="PTHR10039:SF17">
    <property type="entry name" value="FUNGAL STAND N-TERMINAL GOODBYE DOMAIN-CONTAINING PROTEIN-RELATED"/>
    <property type="match status" value="1"/>
</dbReference>
<name>A0A284S0V1_ARMOS</name>
<organism evidence="3 4">
    <name type="scientific">Armillaria ostoyae</name>
    <name type="common">Armillaria root rot fungus</name>
    <dbReference type="NCBI Taxonomy" id="47428"/>
    <lineage>
        <taxon>Eukaryota</taxon>
        <taxon>Fungi</taxon>
        <taxon>Dikarya</taxon>
        <taxon>Basidiomycota</taxon>
        <taxon>Agaricomycotina</taxon>
        <taxon>Agaricomycetes</taxon>
        <taxon>Agaricomycetidae</taxon>
        <taxon>Agaricales</taxon>
        <taxon>Marasmiineae</taxon>
        <taxon>Physalacriaceae</taxon>
        <taxon>Armillaria</taxon>
    </lineage>
</organism>
<evidence type="ECO:0000313" key="4">
    <source>
        <dbReference type="Proteomes" id="UP000219338"/>
    </source>
</evidence>
<dbReference type="InterPro" id="IPR056884">
    <property type="entry name" value="NPHP3-like_N"/>
</dbReference>
<dbReference type="AlphaFoldDB" id="A0A284S0V1"/>
<gene>
    <name evidence="3" type="ORF">ARMOST_18115</name>
</gene>
<accession>A0A284S0V1</accession>
<dbReference type="Proteomes" id="UP000219338">
    <property type="component" value="Unassembled WGS sequence"/>
</dbReference>
<keyword evidence="1" id="KW-0677">Repeat</keyword>
<dbReference type="InterPro" id="IPR027417">
    <property type="entry name" value="P-loop_NTPase"/>
</dbReference>
<proteinExistence type="predicted"/>
<feature type="domain" description="Nephrocystin 3-like N-terminal" evidence="2">
    <location>
        <begin position="355"/>
        <end position="509"/>
    </location>
</feature>
<dbReference type="PANTHER" id="PTHR10039">
    <property type="entry name" value="AMELOGENIN"/>
    <property type="match status" value="1"/>
</dbReference>
<sequence>MSAVASTKETMANEGSRILYIREAELITIASTEESKLFLKITAGKEKQETEEFKFDGGGAMPKWTINMNLGDLDPQTVISWKLYRLRMLLPKEVLGSVEKTLGELFEGSSTSADVHLSDGTSEIAVLKISGSNSASTVMNELVPSIKKPSENHKFLDSSETLRSVFEAAKGMIDTLAGVHPVATIAWGFLSVGFEVLKNQRDTNQAVLDLYAEMISVYEEASKNDILQRRDGLHGTYSSLFKQTIECAMFIEGYAKKSGIRCLFMIDISGQAEKFHQAFTDLKDQLTRGFTQESFIVTLGVQQLVSGVQELVFGVHEHVELQAMRDQLTQHLKPPQELDPKSKCTQGTCIKTINTIMSWIAQCNSGTMWCKGLAGTGKSSLMGTLHDLLIEDIGGRSRLAAFVCYDRIEYSKASKSITSIAYALGMFDKQIGMAISEAIQTRWPVDPSAQFQCLLCGPLESISGLLDGGPLVVIVDGLDESDVSDDMLAVLAEGFGPKLPFMRLIVSSRPVHRIATAFKQQDCIYTLYLDTSSESVNRDIHFYLGLQLDVDNRDPVFQAKCKQLNAVDELAAHASGLFIWAATIAKFICGWPGISRLEAVLATDVSSDATEALTILYHTTLNILVSEIPGANADVKICMRNVLGAVLVAKMSDDESSILNLELPGITEDILDNIVLVDKGNPPSHHIISMLGSILTPESEDEPIQLIHKSLADFLQDQNRCGDEWYVDVTLHYRALAKQCLDVSKSFLQKWSSDIDKDIGTIPVHISQYALLGVLWHVKAFDDSGLELASFFRHYFLLWLDVLLCIKCSNILSSLLMVLNWSNQFGNTESRTLFYHAYLFAYRASQDGGHFSSGLSYAMSLSPSSNIIRKAWEQSNKSDSPISSGKERLLCYMTL</sequence>
<dbReference type="SUPFAM" id="SSF52540">
    <property type="entry name" value="P-loop containing nucleoside triphosphate hydrolases"/>
    <property type="match status" value="1"/>
</dbReference>
<reference evidence="4" key="1">
    <citation type="journal article" date="2017" name="Nat. Ecol. Evol.">
        <title>Genome expansion and lineage-specific genetic innovations in the forest pathogenic fungi Armillaria.</title>
        <authorList>
            <person name="Sipos G."/>
            <person name="Prasanna A.N."/>
            <person name="Walter M.C."/>
            <person name="O'Connor E."/>
            <person name="Balint B."/>
            <person name="Krizsan K."/>
            <person name="Kiss B."/>
            <person name="Hess J."/>
            <person name="Varga T."/>
            <person name="Slot J."/>
            <person name="Riley R."/>
            <person name="Boka B."/>
            <person name="Rigling D."/>
            <person name="Barry K."/>
            <person name="Lee J."/>
            <person name="Mihaltcheva S."/>
            <person name="LaButti K."/>
            <person name="Lipzen A."/>
            <person name="Waldron R."/>
            <person name="Moloney N.M."/>
            <person name="Sperisen C."/>
            <person name="Kredics L."/>
            <person name="Vagvoelgyi C."/>
            <person name="Patrignani A."/>
            <person name="Fitzpatrick D."/>
            <person name="Nagy I."/>
            <person name="Doyle S."/>
            <person name="Anderson J.B."/>
            <person name="Grigoriev I.V."/>
            <person name="Gueldener U."/>
            <person name="Muensterkoetter M."/>
            <person name="Nagy L.G."/>
        </authorList>
    </citation>
    <scope>NUCLEOTIDE SEQUENCE [LARGE SCALE GENOMIC DNA]</scope>
    <source>
        <strain evidence="4">C18/9</strain>
    </source>
</reference>
<dbReference type="OrthoDB" id="163438at2759"/>
<keyword evidence="4" id="KW-1185">Reference proteome</keyword>
<evidence type="ECO:0000313" key="3">
    <source>
        <dbReference type="EMBL" id="SJL14650.1"/>
    </source>
</evidence>
<protein>
    <recommendedName>
        <fullName evidence="2">Nephrocystin 3-like N-terminal domain-containing protein</fullName>
    </recommendedName>
</protein>